<name>A0A0N1I1X3_LEPSE</name>
<accession>A0A0N1I1X3</accession>
<gene>
    <name evidence="1" type="ORF">ABL78_0579</name>
</gene>
<protein>
    <submittedName>
        <fullName evidence="1">Uncharacterized protein</fullName>
    </submittedName>
</protein>
<evidence type="ECO:0000313" key="2">
    <source>
        <dbReference type="Proteomes" id="UP000038009"/>
    </source>
</evidence>
<proteinExistence type="predicted"/>
<organism evidence="1 2">
    <name type="scientific">Leptomonas seymouri</name>
    <dbReference type="NCBI Taxonomy" id="5684"/>
    <lineage>
        <taxon>Eukaryota</taxon>
        <taxon>Discoba</taxon>
        <taxon>Euglenozoa</taxon>
        <taxon>Kinetoplastea</taxon>
        <taxon>Metakinetoplastina</taxon>
        <taxon>Trypanosomatida</taxon>
        <taxon>Trypanosomatidae</taxon>
        <taxon>Leishmaniinae</taxon>
        <taxon>Leptomonas</taxon>
    </lineage>
</organism>
<keyword evidence="2" id="KW-1185">Reference proteome</keyword>
<dbReference type="OMA" id="WVRVMPR"/>
<reference evidence="1 2" key="1">
    <citation type="journal article" date="2015" name="PLoS Pathog.">
        <title>Leptomonas seymouri: Adaptations to the Dixenous Life Cycle Analyzed by Genome Sequencing, Transcriptome Profiling and Co-infection with Leishmania donovani.</title>
        <authorList>
            <person name="Kraeva N."/>
            <person name="Butenko A."/>
            <person name="Hlavacova J."/>
            <person name="Kostygov A."/>
            <person name="Myskova J."/>
            <person name="Grybchuk D."/>
            <person name="Lestinova T."/>
            <person name="Votypka J."/>
            <person name="Volf P."/>
            <person name="Opperdoes F."/>
            <person name="Flegontov P."/>
            <person name="Lukes J."/>
            <person name="Yurchenko V."/>
        </authorList>
    </citation>
    <scope>NUCLEOTIDE SEQUENCE [LARGE SCALE GENOMIC DNA]</scope>
    <source>
        <strain evidence="1 2">ATCC 30220</strain>
    </source>
</reference>
<dbReference type="OrthoDB" id="271579at2759"/>
<evidence type="ECO:0000313" key="1">
    <source>
        <dbReference type="EMBL" id="KPI90352.1"/>
    </source>
</evidence>
<sequence>MRTAAGSINRELLHSLYRKTLKLIATVEEPHAQRIVQTRWAEFVPPRVYITQEDSLRDVVRRSFESSYSAASVTNAFTFLKEGRESLFSVWVLVEWERLGAREQWDLSDALVLMSAALYGARVGCDTQKALESCMKDYQLCMHAYVQNLAEAVWEEINKQGFDAESVEGLTKVVNAVRDRSMLQQRSATPEDFSLISLLQRSCASEYVLNVVLLLVLRVLEVGGTLVGGDLAYRWVRVRPRNKSSPLFASWSYGAMRRADVERHICTSDKQWHRPAQGDSLQQRSVACALLQRQLRCLPNSSDPATQRIKSTCTEQILLLLS</sequence>
<dbReference type="Proteomes" id="UP000038009">
    <property type="component" value="Unassembled WGS sequence"/>
</dbReference>
<dbReference type="AlphaFoldDB" id="A0A0N1I1X3"/>
<dbReference type="VEuPathDB" id="TriTrypDB:Lsey_0007_0650"/>
<dbReference type="EMBL" id="LJSK01000007">
    <property type="protein sequence ID" value="KPI90352.1"/>
    <property type="molecule type" value="Genomic_DNA"/>
</dbReference>
<comment type="caution">
    <text evidence="1">The sequence shown here is derived from an EMBL/GenBank/DDBJ whole genome shotgun (WGS) entry which is preliminary data.</text>
</comment>